<name>A0A517I2W9_BREBE</name>
<dbReference type="SUPFAM" id="SSF54001">
    <property type="entry name" value="Cysteine proteinases"/>
    <property type="match status" value="1"/>
</dbReference>
<dbReference type="RefSeq" id="WP_144613721.1">
    <property type="nucleotide sequence ID" value="NZ_CP042161.1"/>
</dbReference>
<accession>A0A517I2W9</accession>
<dbReference type="Proteomes" id="UP000317713">
    <property type="component" value="Chromosome"/>
</dbReference>
<evidence type="ECO:0000313" key="1">
    <source>
        <dbReference type="EMBL" id="QDS33184.1"/>
    </source>
</evidence>
<dbReference type="Gene3D" id="3.90.1720.10">
    <property type="entry name" value="endopeptidase domain like (from Nostoc punctiforme)"/>
    <property type="match status" value="1"/>
</dbReference>
<protein>
    <submittedName>
        <fullName evidence="1">Uncharacterized protein</fullName>
    </submittedName>
</protein>
<dbReference type="InterPro" id="IPR038765">
    <property type="entry name" value="Papain-like_cys_pep_sf"/>
</dbReference>
<sequence length="205" mass="24025">MNEQSENRDAVKNVYILLTHTGSLLTNLIKQYTGAPYNHVSIAMDSRLDELYSFGRKQPHNPLTGGFIKENVYKGTYRQFPHTKCVLLRLAMTQRQWDKVNRVIGYIQKKANDYRYNFIGLFGVMMNVPIAPKNSYFCSQFVTEVLKRSGLPLWNRPSALITPDDFLQHASVQRIYEGRLYDYPLLRKEKLIDELHEMRGERMAW</sequence>
<dbReference type="AlphaFoldDB" id="A0A517I2W9"/>
<organism evidence="1 2">
    <name type="scientific">Brevibacillus brevis</name>
    <name type="common">Bacillus brevis</name>
    <dbReference type="NCBI Taxonomy" id="1393"/>
    <lineage>
        <taxon>Bacteria</taxon>
        <taxon>Bacillati</taxon>
        <taxon>Bacillota</taxon>
        <taxon>Bacilli</taxon>
        <taxon>Bacillales</taxon>
        <taxon>Paenibacillaceae</taxon>
        <taxon>Brevibacillus</taxon>
    </lineage>
</organism>
<gene>
    <name evidence="1" type="ORF">FPS98_03860</name>
</gene>
<evidence type="ECO:0000313" key="2">
    <source>
        <dbReference type="Proteomes" id="UP000317713"/>
    </source>
</evidence>
<dbReference type="EMBL" id="CP042161">
    <property type="protein sequence ID" value="QDS33184.1"/>
    <property type="molecule type" value="Genomic_DNA"/>
</dbReference>
<proteinExistence type="predicted"/>
<reference evidence="1 2" key="1">
    <citation type="submission" date="2019-07" db="EMBL/GenBank/DDBJ databases">
        <title>Characterization of Brevibacillus brevis HK544, as a potential biocontrol agent.</title>
        <authorList>
            <person name="Kim H."/>
        </authorList>
    </citation>
    <scope>NUCLEOTIDE SEQUENCE [LARGE SCALE GENOMIC DNA]</scope>
    <source>
        <strain evidence="1 2">HK544</strain>
    </source>
</reference>